<dbReference type="PANTHER" id="PTHR36933:SF1">
    <property type="entry name" value="SLL0788 PROTEIN"/>
    <property type="match status" value="1"/>
</dbReference>
<evidence type="ECO:0000259" key="3">
    <source>
        <dbReference type="Pfam" id="PF03713"/>
    </source>
</evidence>
<protein>
    <recommendedName>
        <fullName evidence="3">DUF305 domain-containing protein</fullName>
    </recommendedName>
</protein>
<gene>
    <name evidence="4" type="ORF">TH63_15460</name>
</gene>
<keyword evidence="2" id="KW-0732">Signal</keyword>
<dbReference type="RefSeq" id="WP_048921733.1">
    <property type="nucleotide sequence ID" value="NZ_CP010777.1"/>
</dbReference>
<feature type="domain" description="DUF305" evidence="3">
    <location>
        <begin position="40"/>
        <end position="134"/>
    </location>
</feature>
<feature type="domain" description="DUF305" evidence="3">
    <location>
        <begin position="143"/>
        <end position="223"/>
    </location>
</feature>
<accession>A0A0H4VRX6</accession>
<feature type="region of interest" description="Disordered" evidence="1">
    <location>
        <begin position="28"/>
        <end position="49"/>
    </location>
</feature>
<reference evidence="4 5" key="1">
    <citation type="submission" date="2015-01" db="EMBL/GenBank/DDBJ databases">
        <title>Rufibacter sp./DG31D/ whole genome sequencing.</title>
        <authorList>
            <person name="Kim M.K."/>
            <person name="Srinivasan S."/>
            <person name="Lee J.-J."/>
        </authorList>
    </citation>
    <scope>NUCLEOTIDE SEQUENCE [LARGE SCALE GENOMIC DNA]</scope>
    <source>
        <strain evidence="4 5">DG31D</strain>
    </source>
</reference>
<dbReference type="Proteomes" id="UP000036458">
    <property type="component" value="Chromosome"/>
</dbReference>
<sequence>MKNYLLDLKLPAILLGASLVFGACSKEKTTETTTTKTTEETMDDDMGMDMDRDSMKMGSNEIMDKMHDHMESMRKLKLTGDPDNDFALIMAEHHKGGIEMAEEEVDEGKDTMLVNMAKRSITMQKDEREKLEDFADDHKPASRDTSATMKLMQPMKDMMGKMDHSKTGTTDYHFASLMSMHHQSGIDLVDAYLKQAKVPAMKTMAQKIKDEQQKEKKKLDAWLAKQPK</sequence>
<dbReference type="PROSITE" id="PS51257">
    <property type="entry name" value="PROKAR_LIPOPROTEIN"/>
    <property type="match status" value="1"/>
</dbReference>
<dbReference type="Gene3D" id="1.20.1260.10">
    <property type="match status" value="2"/>
</dbReference>
<dbReference type="PATRIC" id="fig|1379910.4.peg.3370"/>
<dbReference type="OrthoDB" id="8603558at2"/>
<feature type="signal peptide" evidence="2">
    <location>
        <begin position="1"/>
        <end position="22"/>
    </location>
</feature>
<evidence type="ECO:0000313" key="4">
    <source>
        <dbReference type="EMBL" id="AKQ46702.1"/>
    </source>
</evidence>
<dbReference type="KEGG" id="ruf:TH63_15460"/>
<evidence type="ECO:0000256" key="1">
    <source>
        <dbReference type="SAM" id="MobiDB-lite"/>
    </source>
</evidence>
<dbReference type="InterPro" id="IPR012347">
    <property type="entry name" value="Ferritin-like"/>
</dbReference>
<name>A0A0H4VRX6_9BACT</name>
<proteinExistence type="predicted"/>
<dbReference type="PANTHER" id="PTHR36933">
    <property type="entry name" value="SLL0788 PROTEIN"/>
    <property type="match status" value="1"/>
</dbReference>
<keyword evidence="5" id="KW-1185">Reference proteome</keyword>
<evidence type="ECO:0000256" key="2">
    <source>
        <dbReference type="SAM" id="SignalP"/>
    </source>
</evidence>
<organism evidence="4 5">
    <name type="scientific">Rufibacter radiotolerans</name>
    <dbReference type="NCBI Taxonomy" id="1379910"/>
    <lineage>
        <taxon>Bacteria</taxon>
        <taxon>Pseudomonadati</taxon>
        <taxon>Bacteroidota</taxon>
        <taxon>Cytophagia</taxon>
        <taxon>Cytophagales</taxon>
        <taxon>Hymenobacteraceae</taxon>
        <taxon>Rufibacter</taxon>
    </lineage>
</organism>
<dbReference type="EMBL" id="CP010777">
    <property type="protein sequence ID" value="AKQ46702.1"/>
    <property type="molecule type" value="Genomic_DNA"/>
</dbReference>
<feature type="chain" id="PRO_5005212074" description="DUF305 domain-containing protein" evidence="2">
    <location>
        <begin position="23"/>
        <end position="228"/>
    </location>
</feature>
<dbReference type="InterPro" id="IPR005183">
    <property type="entry name" value="DUF305_CopM-like"/>
</dbReference>
<dbReference type="Pfam" id="PF03713">
    <property type="entry name" value="DUF305"/>
    <property type="match status" value="2"/>
</dbReference>
<dbReference type="STRING" id="1379910.TH63_15460"/>
<dbReference type="AlphaFoldDB" id="A0A0H4VRX6"/>
<feature type="region of interest" description="Disordered" evidence="1">
    <location>
        <begin position="205"/>
        <end position="228"/>
    </location>
</feature>
<feature type="compositionally biased region" description="Basic and acidic residues" evidence="1">
    <location>
        <begin position="207"/>
        <end position="220"/>
    </location>
</feature>
<evidence type="ECO:0000313" key="5">
    <source>
        <dbReference type="Proteomes" id="UP000036458"/>
    </source>
</evidence>